<dbReference type="PROSITE" id="PS51257">
    <property type="entry name" value="PROKAR_LIPOPROTEIN"/>
    <property type="match status" value="1"/>
</dbReference>
<dbReference type="CDD" id="cd12105">
    <property type="entry name" value="HmuY"/>
    <property type="match status" value="1"/>
</dbReference>
<organism evidence="2 3">
    <name type="scientific">Segatella oris F0302</name>
    <dbReference type="NCBI Taxonomy" id="649760"/>
    <lineage>
        <taxon>Bacteria</taxon>
        <taxon>Pseudomonadati</taxon>
        <taxon>Bacteroidota</taxon>
        <taxon>Bacteroidia</taxon>
        <taxon>Bacteroidales</taxon>
        <taxon>Prevotellaceae</taxon>
        <taxon>Segatella</taxon>
    </lineage>
</organism>
<accession>D1QTP1</accession>
<dbReference type="HOGENOM" id="CLU_653560_0_0_10"/>
<dbReference type="EMBL" id="ACUZ02000039">
    <property type="protein sequence ID" value="EFB31221.1"/>
    <property type="molecule type" value="Genomic_DNA"/>
</dbReference>
<evidence type="ECO:0000313" key="2">
    <source>
        <dbReference type="EMBL" id="EFB31221.1"/>
    </source>
</evidence>
<keyword evidence="1" id="KW-0732">Signal</keyword>
<protein>
    <recommendedName>
        <fullName evidence="4">Leucine Rich Repeat protein</fullName>
    </recommendedName>
</protein>
<name>D1QTP1_9BACT</name>
<dbReference type="STRING" id="649760.HMPREF0971_02370"/>
<dbReference type="Pfam" id="PF14064">
    <property type="entry name" value="HmuY"/>
    <property type="match status" value="1"/>
</dbReference>
<dbReference type="InterPro" id="IPR026906">
    <property type="entry name" value="LRR_5"/>
</dbReference>
<dbReference type="Gene3D" id="3.80.10.10">
    <property type="entry name" value="Ribonuclease Inhibitor"/>
    <property type="match status" value="1"/>
</dbReference>
<dbReference type="RefSeq" id="WP_004374439.1">
    <property type="nucleotide sequence ID" value="NZ_GG703887.1"/>
</dbReference>
<evidence type="ECO:0000313" key="3">
    <source>
        <dbReference type="Proteomes" id="UP000004079"/>
    </source>
</evidence>
<comment type="caution">
    <text evidence="2">The sequence shown here is derived from an EMBL/GenBank/DDBJ whole genome shotgun (WGS) entry which is preliminary data.</text>
</comment>
<evidence type="ECO:0000256" key="1">
    <source>
        <dbReference type="SAM" id="SignalP"/>
    </source>
</evidence>
<feature type="signal peptide" evidence="1">
    <location>
        <begin position="1"/>
        <end position="24"/>
    </location>
</feature>
<sequence length="466" mass="51502">MMKIFVKPSSIAGALMCGVFFFTACSHDDDPTPSPRPQGTVSTELKMTKSGFAYFSFATNQMVDATAAETSGTKSWDIAFDMLNGRTNNGAVYVTRYTDFDAVKTVKPFLEGGAKNEWLTDRKMNVMSLRSMPPVTVEKMCNPAFTEWYTMKGMSLSVKPTVYIVRTADGHYVKLQFTNHHGADGTLGNIQFKYAYIDETGTNALAPGELVVEQLEAGKLTELLKKSNVKELRYLTIKSGNINDEDLDTLKQTKTLEVLDISGATLKLSDESAGFKDFRNIKKLIAPANLQSIAGAWPWFIYMSNLEELVFPGNSLENIQAEGFTGLPKLRKITLPSSVLTIGEGAFQGAGLEEFAFPEKVQIVSKHCLMSCKKLQKVVIPAAVKEIKAGAFLYDKALKEIVFKGTTPPKKATSPYDAFSDLQFDDAKGNVFLHFIVPKGTIDAYIKAWGWAEDDKKYFQEATDNP</sequence>
<dbReference type="SUPFAM" id="SSF52058">
    <property type="entry name" value="L domain-like"/>
    <property type="match status" value="1"/>
</dbReference>
<reference evidence="2 3" key="1">
    <citation type="submission" date="2009-11" db="EMBL/GenBank/DDBJ databases">
        <authorList>
            <person name="Weinstock G."/>
            <person name="Sodergren E."/>
            <person name="Clifton S."/>
            <person name="Fulton L."/>
            <person name="Fulton B."/>
            <person name="Courtney L."/>
            <person name="Fronick C."/>
            <person name="Harrison M."/>
            <person name="Strong C."/>
            <person name="Farmer C."/>
            <person name="Delahaunty K."/>
            <person name="Markovic C."/>
            <person name="Hall O."/>
            <person name="Minx P."/>
            <person name="Tomlinson C."/>
            <person name="Mitreva M."/>
            <person name="Nelson J."/>
            <person name="Hou S."/>
            <person name="Wollam A."/>
            <person name="Pepin K.H."/>
            <person name="Johnson M."/>
            <person name="Bhonagiri V."/>
            <person name="Nash W.E."/>
            <person name="Warren W."/>
            <person name="Chinwalla A."/>
            <person name="Mardis E.R."/>
            <person name="Wilson R.K."/>
        </authorList>
    </citation>
    <scope>NUCLEOTIDE SEQUENCE [LARGE SCALE GENOMIC DNA]</scope>
    <source>
        <strain evidence="2 3">F0302</strain>
    </source>
</reference>
<gene>
    <name evidence="2" type="ORF">HMPREF0971_02370</name>
</gene>
<dbReference type="AlphaFoldDB" id="D1QTP1"/>
<feature type="chain" id="PRO_5003025575" description="Leucine Rich Repeat protein" evidence="1">
    <location>
        <begin position="25"/>
        <end position="466"/>
    </location>
</feature>
<evidence type="ECO:0008006" key="4">
    <source>
        <dbReference type="Google" id="ProtNLM"/>
    </source>
</evidence>
<dbReference type="Proteomes" id="UP000004079">
    <property type="component" value="Unassembled WGS sequence"/>
</dbReference>
<dbReference type="Pfam" id="PF13306">
    <property type="entry name" value="LRR_5"/>
    <property type="match status" value="1"/>
</dbReference>
<dbReference type="InterPro" id="IPR025921">
    <property type="entry name" value="HmuY"/>
</dbReference>
<dbReference type="InterPro" id="IPR032675">
    <property type="entry name" value="LRR_dom_sf"/>
</dbReference>
<proteinExistence type="predicted"/>
<dbReference type="Gene3D" id="3.40.50.12480">
    <property type="match status" value="1"/>
</dbReference>